<protein>
    <submittedName>
        <fullName evidence="1">Uncharacterized protein</fullName>
    </submittedName>
</protein>
<evidence type="ECO:0000313" key="2">
    <source>
        <dbReference type="Proteomes" id="UP000028990"/>
    </source>
</evidence>
<dbReference type="EMBL" id="KN121537">
    <property type="protein sequence ID" value="KFO36206.1"/>
    <property type="molecule type" value="Genomic_DNA"/>
</dbReference>
<sequence length="288" mass="31543">MYSGKPVTFLGSTRTGSESVDEPWSSYTLVVKQKEQQGEMVQATQKLPRGLAREHHQTGEVWPGLGPCVLALRITVMSKHCGHLRTPRTPSLQCWTLRTLPACVGTKGARGYRQGTNSVPEVAVITSRDTRKRAQTTNPHGRTRALAVAVGDERPACPGLRPESQVFDQHLQGCTGSRCWLVVTCALVMEVKKHNDMQLCKLMPTSPDTRRAVSLCSCRGPPPPPPHTCTRRVAAPTLHLSAHDATFPPNSALARPQVSTALHRMTRVITINVCDNDKAANTKQNLRP</sequence>
<organism evidence="1 2">
    <name type="scientific">Fukomys damarensis</name>
    <name type="common">Damaraland mole rat</name>
    <name type="synonym">Cryptomys damarensis</name>
    <dbReference type="NCBI Taxonomy" id="885580"/>
    <lineage>
        <taxon>Eukaryota</taxon>
        <taxon>Metazoa</taxon>
        <taxon>Chordata</taxon>
        <taxon>Craniata</taxon>
        <taxon>Vertebrata</taxon>
        <taxon>Euteleostomi</taxon>
        <taxon>Mammalia</taxon>
        <taxon>Eutheria</taxon>
        <taxon>Euarchontoglires</taxon>
        <taxon>Glires</taxon>
        <taxon>Rodentia</taxon>
        <taxon>Hystricomorpha</taxon>
        <taxon>Bathyergidae</taxon>
        <taxon>Fukomys</taxon>
    </lineage>
</organism>
<reference evidence="1 2" key="1">
    <citation type="submission" date="2013-11" db="EMBL/GenBank/DDBJ databases">
        <title>The Damaraland mole rat (Fukomys damarensis) genome and evolution of African mole rats.</title>
        <authorList>
            <person name="Gladyshev V.N."/>
            <person name="Fang X."/>
        </authorList>
    </citation>
    <scope>NUCLEOTIDE SEQUENCE [LARGE SCALE GENOMIC DNA]</scope>
    <source>
        <tissue evidence="1">Liver</tissue>
    </source>
</reference>
<dbReference type="Proteomes" id="UP000028990">
    <property type="component" value="Unassembled WGS sequence"/>
</dbReference>
<accession>A0A091EKY7</accession>
<name>A0A091EKY7_FUKDA</name>
<evidence type="ECO:0000313" key="1">
    <source>
        <dbReference type="EMBL" id="KFO36206.1"/>
    </source>
</evidence>
<gene>
    <name evidence="1" type="ORF">H920_02418</name>
</gene>
<proteinExistence type="predicted"/>
<keyword evidence="2" id="KW-1185">Reference proteome</keyword>
<dbReference type="AlphaFoldDB" id="A0A091EKY7"/>